<keyword evidence="1" id="KW-0472">Membrane</keyword>
<sequence length="305" mass="34634">MIGNYFQIQGKALKRHVVDAGFPAFVIVPAYIGLHVALYYLVVRSPSWGAYLVVLANFQSLFLLSDFKRNDFLKVVFSKTDYYRVRLFENILLCLGSMVLLVIAGNPILAVTIGGLCILFLFTPTTSIWKRRIPTPFAKKPFEFIIGVRKTWLLLGVLYLLAAIGLSVDNINLALFSMFCVVLCSASYYQDPEPLLLYWNQNRPPAKFLWYKIRRGVAQLCILWAPILLPFAVLHPAEAYKGVIVCLLGVMLIPYVILLKYAVYPRKINITEGTMLGLCLAFYPLVLALIPYYYFKAIQNLKNIP</sequence>
<feature type="transmembrane region" description="Helical" evidence="1">
    <location>
        <begin position="87"/>
        <end position="104"/>
    </location>
</feature>
<dbReference type="AlphaFoldDB" id="A0A5S5DQ47"/>
<feature type="transmembrane region" description="Helical" evidence="1">
    <location>
        <begin position="150"/>
        <end position="167"/>
    </location>
</feature>
<gene>
    <name evidence="2" type="ORF">BC792_102226</name>
</gene>
<protein>
    <submittedName>
        <fullName evidence="2">Uncharacterized protein</fullName>
    </submittedName>
</protein>
<keyword evidence="3" id="KW-1185">Reference proteome</keyword>
<feature type="transmembrane region" description="Helical" evidence="1">
    <location>
        <begin position="275"/>
        <end position="295"/>
    </location>
</feature>
<accession>A0A5S5DQ47</accession>
<dbReference type="Proteomes" id="UP000325105">
    <property type="component" value="Unassembled WGS sequence"/>
</dbReference>
<feature type="transmembrane region" description="Helical" evidence="1">
    <location>
        <begin position="242"/>
        <end position="263"/>
    </location>
</feature>
<reference evidence="2 3" key="1">
    <citation type="submission" date="2019-07" db="EMBL/GenBank/DDBJ databases">
        <title>Genomic Encyclopedia of Archaeal and Bacterial Type Strains, Phase II (KMG-II): from individual species to whole genera.</title>
        <authorList>
            <person name="Goeker M."/>
        </authorList>
    </citation>
    <scope>NUCLEOTIDE SEQUENCE [LARGE SCALE GENOMIC DNA]</scope>
    <source>
        <strain evidence="2 3">DSM 18850</strain>
    </source>
</reference>
<keyword evidence="1" id="KW-0812">Transmembrane</keyword>
<feature type="transmembrane region" description="Helical" evidence="1">
    <location>
        <begin position="110"/>
        <end position="129"/>
    </location>
</feature>
<comment type="caution">
    <text evidence="2">The sequence shown here is derived from an EMBL/GenBank/DDBJ whole genome shotgun (WGS) entry which is preliminary data.</text>
</comment>
<dbReference type="EMBL" id="VNHX01000002">
    <property type="protein sequence ID" value="TYP97804.1"/>
    <property type="molecule type" value="Genomic_DNA"/>
</dbReference>
<name>A0A5S5DQ47_9SPHI</name>
<keyword evidence="1" id="KW-1133">Transmembrane helix</keyword>
<feature type="transmembrane region" description="Helical" evidence="1">
    <location>
        <begin position="21"/>
        <end position="42"/>
    </location>
</feature>
<organism evidence="2 3">
    <name type="scientific">Sphingobacterium allocomposti</name>
    <dbReference type="NCBI Taxonomy" id="415956"/>
    <lineage>
        <taxon>Bacteria</taxon>
        <taxon>Pseudomonadati</taxon>
        <taxon>Bacteroidota</taxon>
        <taxon>Sphingobacteriia</taxon>
        <taxon>Sphingobacteriales</taxon>
        <taxon>Sphingobacteriaceae</taxon>
        <taxon>Sphingobacterium</taxon>
    </lineage>
</organism>
<evidence type="ECO:0000313" key="3">
    <source>
        <dbReference type="Proteomes" id="UP000325105"/>
    </source>
</evidence>
<feature type="transmembrane region" description="Helical" evidence="1">
    <location>
        <begin position="217"/>
        <end position="236"/>
    </location>
</feature>
<evidence type="ECO:0000256" key="1">
    <source>
        <dbReference type="SAM" id="Phobius"/>
    </source>
</evidence>
<evidence type="ECO:0000313" key="2">
    <source>
        <dbReference type="EMBL" id="TYP97804.1"/>
    </source>
</evidence>
<proteinExistence type="predicted"/>
<feature type="transmembrane region" description="Helical" evidence="1">
    <location>
        <begin position="48"/>
        <end position="67"/>
    </location>
</feature>